<protein>
    <submittedName>
        <fullName evidence="1">Signal recognition particle core component</fullName>
    </submittedName>
</protein>
<gene>
    <name evidence="1" type="primary">SRP72_1</name>
    <name evidence="1" type="ORF">LPJ66_000780</name>
</gene>
<evidence type="ECO:0000313" key="1">
    <source>
        <dbReference type="EMBL" id="KAJ1901452.1"/>
    </source>
</evidence>
<comment type="caution">
    <text evidence="1">The sequence shown here is derived from an EMBL/GenBank/DDBJ whole genome shotgun (WGS) entry which is preliminary data.</text>
</comment>
<sequence>MSNQSLESFYSTIKDAIGTGNLSGVVDSARAGLKEYPKEAELAKVEIVALIKLEHASQALAAISRARTAKLVPAKAMEYEAAYCHFTLGSYVDARNALKKASPGPKTDYLLAQIAYKCDQFSECVGIYKRLIATAEQDSQENTDLLLNLAAAEAAEAQLSGKYSSSSHAAQGNYELMFNSATGLLASGKAQEAVEVLSEAKALAVTTLAADGWASKDIDAETGPIDAQRAIALQQLGNDGEARIEYTLLLAGGALDAVVRDVVVHNAAVLGVHGSGGDATRANIVKRAVQIPGRSSKALSHSQRALMTYNMAVVQLAQNQPAAARRSLRRLGKRFSDMAIANAGLVSAAISLRMGQPIQALNELSALAHGQSATGGVKAALAAAQTAIALGYNSRAGQILSEWMEKAQAVRLAQTSAPEKFARYYFGISLLAGSLSEDTRSDAAAGTSIAAAAARHLQTELSRASDPGPSVALLLAVGDCVAHAGDAEGARECFAAAKKAAASQGADASRLVSAHASAALVAQGDGSGVSNQAVAQALRGFGRRKQIVSAVPGASPRFVRKLQPRAGGASQSSAATRLEPARSGAVAPAKKRTECNRARRQRRLLKAPPKGYDPARKPDSERWIPLRQRASYKARGRNAKHQKLRGGAQGGATEAGSGLGGTGSARIAGGKAAEAVPASEAKPEKSVVPAPSAASGAGKGGPKGGKGKAKGGKGKKGGKW</sequence>
<evidence type="ECO:0000313" key="2">
    <source>
        <dbReference type="Proteomes" id="UP001150581"/>
    </source>
</evidence>
<name>A0ACC1IV24_9FUNG</name>
<keyword evidence="2" id="KW-1185">Reference proteome</keyword>
<dbReference type="EMBL" id="JANBPG010000027">
    <property type="protein sequence ID" value="KAJ1901452.1"/>
    <property type="molecule type" value="Genomic_DNA"/>
</dbReference>
<proteinExistence type="predicted"/>
<dbReference type="Proteomes" id="UP001150581">
    <property type="component" value="Unassembled WGS sequence"/>
</dbReference>
<accession>A0ACC1IV24</accession>
<organism evidence="1 2">
    <name type="scientific">Kickxella alabastrina</name>
    <dbReference type="NCBI Taxonomy" id="61397"/>
    <lineage>
        <taxon>Eukaryota</taxon>
        <taxon>Fungi</taxon>
        <taxon>Fungi incertae sedis</taxon>
        <taxon>Zoopagomycota</taxon>
        <taxon>Kickxellomycotina</taxon>
        <taxon>Kickxellomycetes</taxon>
        <taxon>Kickxellales</taxon>
        <taxon>Kickxellaceae</taxon>
        <taxon>Kickxella</taxon>
    </lineage>
</organism>
<reference evidence="1" key="1">
    <citation type="submission" date="2022-07" db="EMBL/GenBank/DDBJ databases">
        <title>Phylogenomic reconstructions and comparative analyses of Kickxellomycotina fungi.</title>
        <authorList>
            <person name="Reynolds N.K."/>
            <person name="Stajich J.E."/>
            <person name="Barry K."/>
            <person name="Grigoriev I.V."/>
            <person name="Crous P."/>
            <person name="Smith M.E."/>
        </authorList>
    </citation>
    <scope>NUCLEOTIDE SEQUENCE</scope>
    <source>
        <strain evidence="1">Benny 63K</strain>
    </source>
</reference>